<protein>
    <recommendedName>
        <fullName evidence="1">Reverse transcriptase zinc-binding domain-containing protein</fullName>
    </recommendedName>
</protein>
<keyword evidence="3" id="KW-1185">Reference proteome</keyword>
<feature type="domain" description="Reverse transcriptase zinc-binding" evidence="1">
    <location>
        <begin position="127"/>
        <end position="210"/>
    </location>
</feature>
<evidence type="ECO:0000313" key="3">
    <source>
        <dbReference type="Proteomes" id="UP001058974"/>
    </source>
</evidence>
<proteinExistence type="predicted"/>
<accession>A0A9D5AAH5</accession>
<evidence type="ECO:0000313" key="2">
    <source>
        <dbReference type="EMBL" id="KAI5400658.1"/>
    </source>
</evidence>
<dbReference type="Gramene" id="Psat06G0551600-T1">
    <property type="protein sequence ID" value="KAI5400658.1"/>
    <property type="gene ID" value="KIW84_065516"/>
</dbReference>
<dbReference type="AlphaFoldDB" id="A0A9D5AAH5"/>
<sequence length="301" mass="35662">MRLIRDKVREFSAVTGLTISIPKSKFYFGEVDEESNEIIQQTIGNFLWSGKECFTRKAPIPWDHISDPVSADGLNLIYLKDWNKTTIGKLLWNVFVKKDRLWINWVHLYYLEKKDVATYIPKTANKYETKKIYHLFRGPIPKVSWRNLFYGNIARPRVTFTLLMACQDRLPTKDRLLKFGTIIDGKYAYYGFQERCRLLFFECEVAKRIWSQVLNWLNISHRSRGWDTELNVISKMTSGKECRKKLLKLAFTETVYAIWTTRNMIIFYNKKEDCLKSKDIIEKVLCRADKSNKLAMFCNRL</sequence>
<dbReference type="PANTHER" id="PTHR33116">
    <property type="entry name" value="REVERSE TRANSCRIPTASE ZINC-BINDING DOMAIN-CONTAINING PROTEIN-RELATED-RELATED"/>
    <property type="match status" value="1"/>
</dbReference>
<dbReference type="PANTHER" id="PTHR33116:SF66">
    <property type="entry name" value="REVERSE TRANSCRIPTASE ZINC-BINDING DOMAIN-CONTAINING PROTEIN"/>
    <property type="match status" value="1"/>
</dbReference>
<dbReference type="Pfam" id="PF13966">
    <property type="entry name" value="zf-RVT"/>
    <property type="match status" value="1"/>
</dbReference>
<dbReference type="InterPro" id="IPR026960">
    <property type="entry name" value="RVT-Znf"/>
</dbReference>
<name>A0A9D5AAH5_PEA</name>
<evidence type="ECO:0000259" key="1">
    <source>
        <dbReference type="Pfam" id="PF13966"/>
    </source>
</evidence>
<reference evidence="2 3" key="1">
    <citation type="journal article" date="2022" name="Nat. Genet.">
        <title>Improved pea reference genome and pan-genome highlight genomic features and evolutionary characteristics.</title>
        <authorList>
            <person name="Yang T."/>
            <person name="Liu R."/>
            <person name="Luo Y."/>
            <person name="Hu S."/>
            <person name="Wang D."/>
            <person name="Wang C."/>
            <person name="Pandey M.K."/>
            <person name="Ge S."/>
            <person name="Xu Q."/>
            <person name="Li N."/>
            <person name="Li G."/>
            <person name="Huang Y."/>
            <person name="Saxena R.K."/>
            <person name="Ji Y."/>
            <person name="Li M."/>
            <person name="Yan X."/>
            <person name="He Y."/>
            <person name="Liu Y."/>
            <person name="Wang X."/>
            <person name="Xiang C."/>
            <person name="Varshney R.K."/>
            <person name="Ding H."/>
            <person name="Gao S."/>
            <person name="Zong X."/>
        </authorList>
    </citation>
    <scope>NUCLEOTIDE SEQUENCE [LARGE SCALE GENOMIC DNA]</scope>
    <source>
        <strain evidence="2 3">cv. Zhongwan 6</strain>
    </source>
</reference>
<comment type="caution">
    <text evidence="2">The sequence shown here is derived from an EMBL/GenBank/DDBJ whole genome shotgun (WGS) entry which is preliminary data.</text>
</comment>
<organism evidence="2 3">
    <name type="scientific">Pisum sativum</name>
    <name type="common">Garden pea</name>
    <name type="synonym">Lathyrus oleraceus</name>
    <dbReference type="NCBI Taxonomy" id="3888"/>
    <lineage>
        <taxon>Eukaryota</taxon>
        <taxon>Viridiplantae</taxon>
        <taxon>Streptophyta</taxon>
        <taxon>Embryophyta</taxon>
        <taxon>Tracheophyta</taxon>
        <taxon>Spermatophyta</taxon>
        <taxon>Magnoliopsida</taxon>
        <taxon>eudicotyledons</taxon>
        <taxon>Gunneridae</taxon>
        <taxon>Pentapetalae</taxon>
        <taxon>rosids</taxon>
        <taxon>fabids</taxon>
        <taxon>Fabales</taxon>
        <taxon>Fabaceae</taxon>
        <taxon>Papilionoideae</taxon>
        <taxon>50 kb inversion clade</taxon>
        <taxon>NPAAA clade</taxon>
        <taxon>Hologalegina</taxon>
        <taxon>IRL clade</taxon>
        <taxon>Fabeae</taxon>
        <taxon>Lathyrus</taxon>
    </lineage>
</organism>
<gene>
    <name evidence="2" type="ORF">KIW84_065516</name>
</gene>
<dbReference type="Proteomes" id="UP001058974">
    <property type="component" value="Chromosome 6"/>
</dbReference>
<dbReference type="EMBL" id="JAMSHJ010000006">
    <property type="protein sequence ID" value="KAI5400658.1"/>
    <property type="molecule type" value="Genomic_DNA"/>
</dbReference>